<dbReference type="AlphaFoldDB" id="A0A1Q2MA59"/>
<dbReference type="Proteomes" id="UP000188219">
    <property type="component" value="Chromosome"/>
</dbReference>
<evidence type="ECO:0000313" key="2">
    <source>
        <dbReference type="Proteomes" id="UP000188219"/>
    </source>
</evidence>
<dbReference type="PANTHER" id="PTHR36423:SF2">
    <property type="entry name" value="AFR070WP"/>
    <property type="match status" value="1"/>
</dbReference>
<sequence>MSKATHPINQHVAYHAHIYFDENSAVFASELRGMLQKEFALKVGRFHEQPVGPHPAGSFQVIFGREDFAGFVSWLECNRGELSVLIHALTGDDLKDHTDYVYWLGKPCDLNLAIFNKPH</sequence>
<dbReference type="InterPro" id="IPR023389">
    <property type="entry name" value="DOPA-like_sf"/>
</dbReference>
<dbReference type="Gene3D" id="3.30.70.1240">
    <property type="entry name" value="DOPA-like domains"/>
    <property type="match status" value="1"/>
</dbReference>
<proteinExistence type="predicted"/>
<reference evidence="1" key="1">
    <citation type="submission" date="2017-02" db="EMBL/GenBank/DDBJ databases">
        <title>Genome of Microbulbifer agarilyticus GP101.</title>
        <authorList>
            <person name="Jung J."/>
            <person name="Bae S.S."/>
            <person name="Baek K."/>
        </authorList>
    </citation>
    <scope>NUCLEOTIDE SEQUENCE [LARGE SCALE GENOMIC DNA]</scope>
    <source>
        <strain evidence="1">GP101</strain>
    </source>
</reference>
<dbReference type="PANTHER" id="PTHR36423">
    <property type="entry name" value="AFR070WP"/>
    <property type="match status" value="1"/>
</dbReference>
<dbReference type="PIRSF" id="PIRSF028139">
    <property type="entry name" value="DOPA-diox_rel_Mll2280"/>
    <property type="match status" value="1"/>
</dbReference>
<dbReference type="STRING" id="260552.Mag101_12380"/>
<dbReference type="GO" id="GO:0051213">
    <property type="term" value="F:dioxygenase activity"/>
    <property type="evidence" value="ECO:0007669"/>
    <property type="project" value="UniProtKB-KW"/>
</dbReference>
<gene>
    <name evidence="1" type="ORF">Mag101_12380</name>
</gene>
<dbReference type="KEGG" id="maga:Mag101_12380"/>
<accession>A0A1Q2MA59</accession>
<dbReference type="EMBL" id="CP019650">
    <property type="protein sequence ID" value="AQQ69550.1"/>
    <property type="molecule type" value="Genomic_DNA"/>
</dbReference>
<organism evidence="1 2">
    <name type="scientific">Microbulbifer agarilyticus</name>
    <dbReference type="NCBI Taxonomy" id="260552"/>
    <lineage>
        <taxon>Bacteria</taxon>
        <taxon>Pseudomonadati</taxon>
        <taxon>Pseudomonadota</taxon>
        <taxon>Gammaproteobacteria</taxon>
        <taxon>Cellvibrionales</taxon>
        <taxon>Microbulbiferaceae</taxon>
        <taxon>Microbulbifer</taxon>
    </lineage>
</organism>
<dbReference type="InterPro" id="IPR014980">
    <property type="entry name" value="DOPA_dioxygen"/>
</dbReference>
<dbReference type="RefSeq" id="WP_077408287.1">
    <property type="nucleotide sequence ID" value="NZ_CP019650.1"/>
</dbReference>
<keyword evidence="2" id="KW-1185">Reference proteome</keyword>
<dbReference type="OrthoDB" id="572228at2"/>
<name>A0A1Q2MA59_9GAMM</name>
<dbReference type="Pfam" id="PF08883">
    <property type="entry name" value="DOPA_dioxygen"/>
    <property type="match status" value="1"/>
</dbReference>
<protein>
    <submittedName>
        <fullName evidence="1">4,5-dioxygenase</fullName>
    </submittedName>
</protein>
<dbReference type="SUPFAM" id="SSF143410">
    <property type="entry name" value="DOPA-like"/>
    <property type="match status" value="1"/>
</dbReference>
<evidence type="ECO:0000313" key="1">
    <source>
        <dbReference type="EMBL" id="AQQ69550.1"/>
    </source>
</evidence>